<reference evidence="2" key="1">
    <citation type="submission" date="2023-05" db="EMBL/GenBank/DDBJ databases">
        <authorList>
            <person name="Huff M."/>
        </authorList>
    </citation>
    <scope>NUCLEOTIDE SEQUENCE</scope>
</reference>
<accession>A0AAD2AFL0</accession>
<evidence type="ECO:0000313" key="2">
    <source>
        <dbReference type="EMBL" id="CAI9786889.1"/>
    </source>
</evidence>
<dbReference type="PANTHER" id="PTHR46699">
    <property type="entry name" value="SERINE/THREONINE-PROTEIN KINASE STN8, CHLOROPLASTIC-RELATED"/>
    <property type="match status" value="1"/>
</dbReference>
<proteinExistence type="predicted"/>
<keyword evidence="1" id="KW-0067">ATP-binding</keyword>
<dbReference type="EMBL" id="OU503058">
    <property type="protein sequence ID" value="CAI9786889.1"/>
    <property type="molecule type" value="Genomic_DNA"/>
</dbReference>
<dbReference type="SUPFAM" id="SSF56112">
    <property type="entry name" value="Protein kinase-like (PK-like)"/>
    <property type="match status" value="1"/>
</dbReference>
<dbReference type="AlphaFoldDB" id="A0AAD2AFL0"/>
<evidence type="ECO:0000256" key="1">
    <source>
        <dbReference type="PROSITE-ProRule" id="PRU10141"/>
    </source>
</evidence>
<dbReference type="Gene3D" id="3.30.200.20">
    <property type="entry name" value="Phosphorylase Kinase, domain 1"/>
    <property type="match status" value="1"/>
</dbReference>
<keyword evidence="3" id="KW-1185">Reference proteome</keyword>
<protein>
    <recommendedName>
        <fullName evidence="4">Protein kinase domain-containing protein</fullName>
    </recommendedName>
</protein>
<organism evidence="2 3">
    <name type="scientific">Fraxinus pennsylvanica</name>
    <dbReference type="NCBI Taxonomy" id="56036"/>
    <lineage>
        <taxon>Eukaryota</taxon>
        <taxon>Viridiplantae</taxon>
        <taxon>Streptophyta</taxon>
        <taxon>Embryophyta</taxon>
        <taxon>Tracheophyta</taxon>
        <taxon>Spermatophyta</taxon>
        <taxon>Magnoliopsida</taxon>
        <taxon>eudicotyledons</taxon>
        <taxon>Gunneridae</taxon>
        <taxon>Pentapetalae</taxon>
        <taxon>asterids</taxon>
        <taxon>lamiids</taxon>
        <taxon>Lamiales</taxon>
        <taxon>Oleaceae</taxon>
        <taxon>Oleeae</taxon>
        <taxon>Fraxinus</taxon>
    </lineage>
</organism>
<gene>
    <name evidence="2" type="ORF">FPE_LOCUS34319</name>
</gene>
<dbReference type="PANTHER" id="PTHR46699:SF4">
    <property type="entry name" value="SERINE_THREONINE-PROTEIN KINASE STN7, CHLOROPLASTIC"/>
    <property type="match status" value="1"/>
</dbReference>
<dbReference type="GO" id="GO:0005524">
    <property type="term" value="F:ATP binding"/>
    <property type="evidence" value="ECO:0007669"/>
    <property type="project" value="UniProtKB-UniRule"/>
</dbReference>
<keyword evidence="1" id="KW-0547">Nucleotide-binding</keyword>
<evidence type="ECO:0008006" key="4">
    <source>
        <dbReference type="Google" id="ProtNLM"/>
    </source>
</evidence>
<sequence>MLLLFKTPAGFALFKFLDEGKLSKVEFFGGRKDDWLWKSRSIGVFDLESGSIGPTDSHDGYSDMFWPPPAWVCSNVFVERFVLPKLWSGWGFETSILEKIYLRQGNSSSRYVYWKKYFSVKETLPPEIGLPLSIQDDLVLGKKLGEGSFGVVYRASMAKKPSKDGDVVLKRATEYGAVEIWMNERVRRACANSCADFLYGFLESSSKKGAEYWLIWRYEGEATLADLLQSKEFPYNVGTFLNQQYY</sequence>
<evidence type="ECO:0000313" key="3">
    <source>
        <dbReference type="Proteomes" id="UP000834106"/>
    </source>
</evidence>
<name>A0AAD2AFL0_9LAMI</name>
<dbReference type="InterPro" id="IPR017441">
    <property type="entry name" value="Protein_kinase_ATP_BS"/>
</dbReference>
<dbReference type="InterPro" id="IPR011009">
    <property type="entry name" value="Kinase-like_dom_sf"/>
</dbReference>
<dbReference type="Proteomes" id="UP000834106">
    <property type="component" value="Chromosome 23"/>
</dbReference>
<feature type="binding site" evidence="1">
    <location>
        <position position="170"/>
    </location>
    <ligand>
        <name>ATP</name>
        <dbReference type="ChEBI" id="CHEBI:30616"/>
    </ligand>
</feature>
<dbReference type="PROSITE" id="PS00107">
    <property type="entry name" value="PROTEIN_KINASE_ATP"/>
    <property type="match status" value="1"/>
</dbReference>